<name>A0A918CA54_AGRME</name>
<dbReference type="Gene3D" id="3.50.50.60">
    <property type="entry name" value="FAD/NAD(P)-binding domain"/>
    <property type="match status" value="3"/>
</dbReference>
<dbReference type="Proteomes" id="UP000610303">
    <property type="component" value="Unassembled WGS sequence"/>
</dbReference>
<dbReference type="PIRSF" id="PIRSF037495">
    <property type="entry name" value="Opine_OX_OoxA/HcnB"/>
    <property type="match status" value="1"/>
</dbReference>
<feature type="compositionally biased region" description="Low complexity" evidence="2">
    <location>
        <begin position="99"/>
        <end position="123"/>
    </location>
</feature>
<dbReference type="PRINTS" id="PR00411">
    <property type="entry name" value="PNDRDTASEI"/>
</dbReference>
<proteinExistence type="predicted"/>
<dbReference type="Gene3D" id="1.10.10.1100">
    <property type="entry name" value="BFD-like [2Fe-2S]-binding domain"/>
    <property type="match status" value="1"/>
</dbReference>
<feature type="region of interest" description="Disordered" evidence="2">
    <location>
        <begin position="99"/>
        <end position="137"/>
    </location>
</feature>
<feature type="domain" description="FAD/NAD(P)-binding" evidence="3">
    <location>
        <begin position="6"/>
        <end position="346"/>
    </location>
</feature>
<reference evidence="4" key="2">
    <citation type="submission" date="2020-09" db="EMBL/GenBank/DDBJ databases">
        <authorList>
            <person name="Sun Q."/>
            <person name="Ohkuma M."/>
        </authorList>
    </citation>
    <scope>NUCLEOTIDE SEQUENCE</scope>
    <source>
        <strain evidence="4">JCM 3346</strain>
    </source>
</reference>
<dbReference type="PRINTS" id="PR00368">
    <property type="entry name" value="FADPNR"/>
</dbReference>
<protein>
    <submittedName>
        <fullName evidence="4">Pyridine nucleotide-disulfide oxidoreductase</fullName>
    </submittedName>
</protein>
<keyword evidence="5" id="KW-1185">Reference proteome</keyword>
<dbReference type="InterPro" id="IPR041854">
    <property type="entry name" value="BFD-like_2Fe2S-bd_dom_sf"/>
</dbReference>
<dbReference type="GO" id="GO:0016491">
    <property type="term" value="F:oxidoreductase activity"/>
    <property type="evidence" value="ECO:0007669"/>
    <property type="project" value="UniProtKB-KW"/>
</dbReference>
<accession>A0A918CA54</accession>
<dbReference type="EMBL" id="BMRJ01000001">
    <property type="protein sequence ID" value="GGR13338.1"/>
    <property type="molecule type" value="Genomic_DNA"/>
</dbReference>
<reference evidence="4" key="1">
    <citation type="journal article" date="2014" name="Int. J. Syst. Evol. Microbiol.">
        <title>Complete genome sequence of Corynebacterium casei LMG S-19264T (=DSM 44701T), isolated from a smear-ripened cheese.</title>
        <authorList>
            <consortium name="US DOE Joint Genome Institute (JGI-PGF)"/>
            <person name="Walter F."/>
            <person name="Albersmeier A."/>
            <person name="Kalinowski J."/>
            <person name="Ruckert C."/>
        </authorList>
    </citation>
    <scope>NUCLEOTIDE SEQUENCE</scope>
    <source>
        <strain evidence="4">JCM 3346</strain>
    </source>
</reference>
<dbReference type="AlphaFoldDB" id="A0A918CA54"/>
<evidence type="ECO:0000256" key="2">
    <source>
        <dbReference type="SAM" id="MobiDB-lite"/>
    </source>
</evidence>
<evidence type="ECO:0000313" key="5">
    <source>
        <dbReference type="Proteomes" id="UP000610303"/>
    </source>
</evidence>
<dbReference type="RefSeq" id="WP_189083485.1">
    <property type="nucleotide sequence ID" value="NZ_BMRJ01000001.1"/>
</dbReference>
<sequence length="508" mass="51955">MSAAHDLVVVGAGPAGAAAALAAADAGLDVLVVDEQRAAGGQILRTTPPEFGGRRKLPTGYPWAGELLDRARSHPGIAWRHGATVFGILPVTADASSAGGADASAGPGSADGADASAGPASAGFDVLTSDPADPAGSGRVRARRVLIASGAYDMPVAIPGWTLPGVMMAGAVQGFLKSQRLRVADRVVLAGSHPLLLIVADQLLAAGARIEEVAIARGIPSPVELLRALPAVPGHVRLLGELAGCVLRLLRAGVRISTGTVPTEVLGDGRVQGVRLARADRGWRQTGPARTVEADALVLGYGFHPSTELARQLGCALDWDSAQGGWIVRHDAQLETTVPGVHVAGEPSGVAGAEQSRAEGELAGLTIAAALGRPVPERALAGARRRIRSASRFSGVVQRMFAPRREALLELATPATEICRCETVTRSTIDGFLDENPFAGTADAVKLACRSGMGPCQGRYCESAVAGLVAKARGTGVGEAGRFAAHIPVKPVPLQAYVALADDPAEVP</sequence>
<keyword evidence="1" id="KW-0560">Oxidoreductase</keyword>
<dbReference type="PANTHER" id="PTHR42949:SF3">
    <property type="entry name" value="ANAEROBIC GLYCEROL-3-PHOSPHATE DEHYDROGENASE SUBUNIT B"/>
    <property type="match status" value="1"/>
</dbReference>
<gene>
    <name evidence="4" type="ORF">GCM10010196_02340</name>
</gene>
<comment type="caution">
    <text evidence="4">The sequence shown here is derived from an EMBL/GenBank/DDBJ whole genome shotgun (WGS) entry which is preliminary data.</text>
</comment>
<dbReference type="CDD" id="cd19946">
    <property type="entry name" value="GlpA-like_Fer2_BFD-like"/>
    <property type="match status" value="1"/>
</dbReference>
<dbReference type="PANTHER" id="PTHR42949">
    <property type="entry name" value="ANAEROBIC GLYCEROL-3-PHOSPHATE DEHYDROGENASE SUBUNIT B"/>
    <property type="match status" value="1"/>
</dbReference>
<evidence type="ECO:0000259" key="3">
    <source>
        <dbReference type="Pfam" id="PF07992"/>
    </source>
</evidence>
<evidence type="ECO:0000256" key="1">
    <source>
        <dbReference type="ARBA" id="ARBA00023002"/>
    </source>
</evidence>
<evidence type="ECO:0000313" key="4">
    <source>
        <dbReference type="EMBL" id="GGR13338.1"/>
    </source>
</evidence>
<dbReference type="InterPro" id="IPR023753">
    <property type="entry name" value="FAD/NAD-binding_dom"/>
</dbReference>
<dbReference type="InterPro" id="IPR017224">
    <property type="entry name" value="Opine_Oxase_asu/HCN_bsu"/>
</dbReference>
<dbReference type="Pfam" id="PF07992">
    <property type="entry name" value="Pyr_redox_2"/>
    <property type="match status" value="1"/>
</dbReference>
<dbReference type="SUPFAM" id="SSF51905">
    <property type="entry name" value="FAD/NAD(P)-binding domain"/>
    <property type="match status" value="1"/>
</dbReference>
<dbReference type="InterPro" id="IPR036188">
    <property type="entry name" value="FAD/NAD-bd_sf"/>
</dbReference>
<organism evidence="4 5">
    <name type="scientific">Agromyces mediolanus</name>
    <name type="common">Corynebacterium mediolanum</name>
    <dbReference type="NCBI Taxonomy" id="41986"/>
    <lineage>
        <taxon>Bacteria</taxon>
        <taxon>Bacillati</taxon>
        <taxon>Actinomycetota</taxon>
        <taxon>Actinomycetes</taxon>
        <taxon>Micrococcales</taxon>
        <taxon>Microbacteriaceae</taxon>
        <taxon>Agromyces</taxon>
    </lineage>
</organism>
<dbReference type="InterPro" id="IPR051691">
    <property type="entry name" value="Metab_Enz_Cyan_OpOx_G3PDH"/>
</dbReference>